<dbReference type="AlphaFoldDB" id="A0A0K9NHJ2"/>
<reference evidence="2" key="1">
    <citation type="journal article" date="2016" name="Nature">
        <title>The genome of the seagrass Zostera marina reveals angiosperm adaptation to the sea.</title>
        <authorList>
            <person name="Olsen J.L."/>
            <person name="Rouze P."/>
            <person name="Verhelst B."/>
            <person name="Lin Y.-C."/>
            <person name="Bayer T."/>
            <person name="Collen J."/>
            <person name="Dattolo E."/>
            <person name="De Paoli E."/>
            <person name="Dittami S."/>
            <person name="Maumus F."/>
            <person name="Michel G."/>
            <person name="Kersting A."/>
            <person name="Lauritano C."/>
            <person name="Lohaus R."/>
            <person name="Toepel M."/>
            <person name="Tonon T."/>
            <person name="Vanneste K."/>
            <person name="Amirebrahimi M."/>
            <person name="Brakel J."/>
            <person name="Bostroem C."/>
            <person name="Chovatia M."/>
            <person name="Grimwood J."/>
            <person name="Jenkins J.W."/>
            <person name="Jueterbock A."/>
            <person name="Mraz A."/>
            <person name="Stam W.T."/>
            <person name="Tice H."/>
            <person name="Bornberg-Bauer E."/>
            <person name="Green P.J."/>
            <person name="Pearson G.A."/>
            <person name="Procaccini G."/>
            <person name="Duarte C.M."/>
            <person name="Schmutz J."/>
            <person name="Reusch T.B.H."/>
            <person name="Van de Peer Y."/>
        </authorList>
    </citation>
    <scope>NUCLEOTIDE SEQUENCE [LARGE SCALE GENOMIC DNA]</scope>
    <source>
        <strain evidence="2">cv. Finnish</strain>
    </source>
</reference>
<dbReference type="Gene3D" id="2.60.120.1450">
    <property type="match status" value="1"/>
</dbReference>
<keyword evidence="2" id="KW-1185">Reference proteome</keyword>
<gene>
    <name evidence="1" type="ORF">ZOSMA_99G00230</name>
</gene>
<evidence type="ECO:0000313" key="1">
    <source>
        <dbReference type="EMBL" id="KMZ56093.1"/>
    </source>
</evidence>
<accession>A0A0K9NHJ2</accession>
<dbReference type="Proteomes" id="UP000036987">
    <property type="component" value="Unassembled WGS sequence"/>
</dbReference>
<evidence type="ECO:0000313" key="2">
    <source>
        <dbReference type="Proteomes" id="UP000036987"/>
    </source>
</evidence>
<dbReference type="STRING" id="29655.A0A0K9NHJ2"/>
<proteinExistence type="predicted"/>
<dbReference type="EMBL" id="LFYR01002227">
    <property type="protein sequence ID" value="KMZ56093.1"/>
    <property type="molecule type" value="Genomic_DNA"/>
</dbReference>
<comment type="caution">
    <text evidence="1">The sequence shown here is derived from an EMBL/GenBank/DDBJ whole genome shotgun (WGS) entry which is preliminary data.</text>
</comment>
<dbReference type="OrthoDB" id="5570111at2759"/>
<organism evidence="1 2">
    <name type="scientific">Zostera marina</name>
    <name type="common">Eelgrass</name>
    <dbReference type="NCBI Taxonomy" id="29655"/>
    <lineage>
        <taxon>Eukaryota</taxon>
        <taxon>Viridiplantae</taxon>
        <taxon>Streptophyta</taxon>
        <taxon>Embryophyta</taxon>
        <taxon>Tracheophyta</taxon>
        <taxon>Spermatophyta</taxon>
        <taxon>Magnoliopsida</taxon>
        <taxon>Liliopsida</taxon>
        <taxon>Zosteraceae</taxon>
        <taxon>Zostera</taxon>
    </lineage>
</organism>
<sequence length="182" mass="21063">MSFTYGLTYRMVSRKIALSPKTLVIISDFEGDNMNNRSTYLDWYKGQTFIQLLVQIFKPKRLPDKPSCLYLQLVYGIEVMRIMTSGLKSISSTCGSFAFQIGVGDKVEFSVEKREEFSKSDFSIKFPNFSDNYRKLRQLKDLDVMVSFIHITKRSKMTSFYNTRSTTISLIEDVKGKILFTV</sequence>
<protein>
    <submittedName>
        <fullName evidence="1">Uncharacterized protein</fullName>
    </submittedName>
</protein>
<name>A0A0K9NHJ2_ZOSMR</name>